<comment type="caution">
    <text evidence="1">The sequence shown here is derived from an EMBL/GenBank/DDBJ whole genome shotgun (WGS) entry which is preliminary data.</text>
</comment>
<accession>A0ABV7AEU1</accession>
<dbReference type="Pfam" id="PF20603">
    <property type="entry name" value="Bact_hydrolase"/>
    <property type="match status" value="1"/>
</dbReference>
<gene>
    <name evidence="1" type="ORF">ACFOES_07190</name>
</gene>
<dbReference type="RefSeq" id="WP_377832521.1">
    <property type="nucleotide sequence ID" value="NZ_JBHRSK010000004.1"/>
</dbReference>
<organism evidence="1 2">
    <name type="scientific">Acidimangrovimonas pyrenivorans</name>
    <dbReference type="NCBI Taxonomy" id="2030798"/>
    <lineage>
        <taxon>Bacteria</taxon>
        <taxon>Pseudomonadati</taxon>
        <taxon>Pseudomonadota</taxon>
        <taxon>Alphaproteobacteria</taxon>
        <taxon>Rhodobacterales</taxon>
        <taxon>Paracoccaceae</taxon>
        <taxon>Acidimangrovimonas</taxon>
    </lineage>
</organism>
<evidence type="ECO:0000313" key="1">
    <source>
        <dbReference type="EMBL" id="MFC2967874.1"/>
    </source>
</evidence>
<dbReference type="InterPro" id="IPR046766">
    <property type="entry name" value="Bact_hydrolase"/>
</dbReference>
<reference evidence="2" key="1">
    <citation type="journal article" date="2019" name="Int. J. Syst. Evol. Microbiol.">
        <title>The Global Catalogue of Microorganisms (GCM) 10K type strain sequencing project: providing services to taxonomists for standard genome sequencing and annotation.</title>
        <authorList>
            <consortium name="The Broad Institute Genomics Platform"/>
            <consortium name="The Broad Institute Genome Sequencing Center for Infectious Disease"/>
            <person name="Wu L."/>
            <person name="Ma J."/>
        </authorList>
    </citation>
    <scope>NUCLEOTIDE SEQUENCE [LARGE SCALE GENOMIC DNA]</scope>
    <source>
        <strain evidence="2">KCTC 62192</strain>
    </source>
</reference>
<keyword evidence="1" id="KW-0378">Hydrolase</keyword>
<sequence>MQENRLPHYDMSVNTTGCCPRFDPAGWDGQVLHFNDKPFLRATTRSENHVPQDMAEVFSRVNAHMQQAGAFDPDNFIVLSHDPSAETGEHFFAVSKPVPDEEMVELSGDFVTRVFDGPYQDGPRWQAEMEAVVRARGAEPDRIFFFYTTCPKCAAAYGHNYVVGVAEIPAQAG</sequence>
<name>A0ABV7AEU1_9RHOB</name>
<proteinExistence type="predicted"/>
<protein>
    <submittedName>
        <fullName evidence="1">Hydrolase</fullName>
    </submittedName>
</protein>
<dbReference type="GO" id="GO:0016787">
    <property type="term" value="F:hydrolase activity"/>
    <property type="evidence" value="ECO:0007669"/>
    <property type="project" value="UniProtKB-KW"/>
</dbReference>
<keyword evidence="2" id="KW-1185">Reference proteome</keyword>
<dbReference type="EMBL" id="JBHRSK010000004">
    <property type="protein sequence ID" value="MFC2967874.1"/>
    <property type="molecule type" value="Genomic_DNA"/>
</dbReference>
<dbReference type="Proteomes" id="UP001595443">
    <property type="component" value="Unassembled WGS sequence"/>
</dbReference>
<evidence type="ECO:0000313" key="2">
    <source>
        <dbReference type="Proteomes" id="UP001595443"/>
    </source>
</evidence>